<dbReference type="EMBL" id="JAPHVQ010000002">
    <property type="protein sequence ID" value="MDE8034039.1"/>
    <property type="molecule type" value="Genomic_DNA"/>
</dbReference>
<accession>A0A9X4G426</accession>
<dbReference type="Proteomes" id="UP001142444">
    <property type="component" value="Unassembled WGS sequence"/>
</dbReference>
<dbReference type="AlphaFoldDB" id="A0A9X4G426"/>
<protein>
    <submittedName>
        <fullName evidence="1">Uncharacterized protein</fullName>
    </submittedName>
</protein>
<proteinExistence type="predicted"/>
<name>A0A9X4G426_ACTEU</name>
<evidence type="ECO:0000313" key="2">
    <source>
        <dbReference type="Proteomes" id="UP001142444"/>
    </source>
</evidence>
<organism evidence="1 2">
    <name type="scientific">Actinobacillus equuli subsp. equuli</name>
    <dbReference type="NCBI Taxonomy" id="202947"/>
    <lineage>
        <taxon>Bacteria</taxon>
        <taxon>Pseudomonadati</taxon>
        <taxon>Pseudomonadota</taxon>
        <taxon>Gammaproteobacteria</taxon>
        <taxon>Pasteurellales</taxon>
        <taxon>Pasteurellaceae</taxon>
        <taxon>Actinobacillus</taxon>
    </lineage>
</organism>
<reference evidence="1" key="2">
    <citation type="journal article" date="2023" name="Pathogens">
        <title>Pathological Features and Genomic Characterization of an Actinobacillus equuli subsp. equuli Bearing Unique Virulence-Associated Genes from an Adult Horse with Pleuropneumonia.</title>
        <authorList>
            <person name="Kamali M."/>
            <person name="Carossino M."/>
            <person name="Del Piero F."/>
            <person name="Peak L."/>
            <person name="Mitchell M.S."/>
            <person name="Willette J."/>
            <person name="Baker R."/>
            <person name="Li F."/>
            <person name="Kenez A."/>
            <person name="Balasuriya U.B.R."/>
            <person name="Go Y.Y."/>
        </authorList>
    </citation>
    <scope>NUCLEOTIDE SEQUENCE</scope>
    <source>
        <strain evidence="1">4524</strain>
    </source>
</reference>
<comment type="caution">
    <text evidence="1">The sequence shown here is derived from an EMBL/GenBank/DDBJ whole genome shotgun (WGS) entry which is preliminary data.</text>
</comment>
<reference evidence="1" key="1">
    <citation type="submission" date="2022-11" db="EMBL/GenBank/DDBJ databases">
        <authorList>
            <person name="Kamali M."/>
            <person name="Peak L."/>
            <person name="Go Y.Y."/>
            <person name="Balasuriya U.B.R."/>
            <person name="Carossino M."/>
        </authorList>
    </citation>
    <scope>NUCLEOTIDE SEQUENCE</scope>
    <source>
        <strain evidence="1">4524</strain>
    </source>
</reference>
<dbReference type="RefSeq" id="WP_275217283.1">
    <property type="nucleotide sequence ID" value="NZ_JAPHVQ010000002.1"/>
</dbReference>
<keyword evidence="2" id="KW-1185">Reference proteome</keyword>
<gene>
    <name evidence="1" type="ORF">OQ257_02500</name>
</gene>
<evidence type="ECO:0000313" key="1">
    <source>
        <dbReference type="EMBL" id="MDE8034039.1"/>
    </source>
</evidence>
<sequence>MEKIEKLPNWILKILPLLTGNMSLSEFQEWLYQPDTEKFFPNNVYIELISFDYKTKLVFIDEFISQFISFEMKLELRRVCIFLSEPTILYLEEKDLGILPVSKGLLKFIYSELNRISYDIKYWEWEENNYKYGQELRKLFKLYATMIVSLLSEYGRNTDSYIIKTLATIYSYQK</sequence>